<evidence type="ECO:0000313" key="10">
    <source>
        <dbReference type="Proteomes" id="UP000319257"/>
    </source>
</evidence>
<keyword evidence="10" id="KW-1185">Reference proteome</keyword>
<evidence type="ECO:0000256" key="6">
    <source>
        <dbReference type="SAM" id="Phobius"/>
    </source>
</evidence>
<evidence type="ECO:0000256" key="1">
    <source>
        <dbReference type="ARBA" id="ARBA00004141"/>
    </source>
</evidence>
<dbReference type="FunCoup" id="A0A507BK15">
    <property type="interactions" value="5"/>
</dbReference>
<feature type="region of interest" description="Disordered" evidence="5">
    <location>
        <begin position="1"/>
        <end position="51"/>
    </location>
</feature>
<name>A0A507BK15_9PEZI</name>
<dbReference type="Gene3D" id="3.30.750.24">
    <property type="entry name" value="STAS domain"/>
    <property type="match status" value="1"/>
</dbReference>
<sequence length="910" mass="100662">METATQHDIVEQRDDHSTVRERRLKKASIPSASSNQDMTETTPLLGSLSPETQPANGEYHLDLEGQKARVPRRIARAVAQLCKRVGPPFVAMTRSVKDPKLYSRRSLWENGIVAPVACLPAVIVGLLLNILDALSYGMILFPLGNPIFAHLGSAGISIFYVSTIVAQLTFSCGSVFRGGVGSELIEVVPFFHSMAAKITASVGEDNPEAVIATTIVAYALSSMLTGTVFYCMGKFKFGYLVGFIPRHILIGCIGGVGWFLVATGFEVSARIEGSLEYNLDTLYKLMSSETIPLWVTPLCLAIVLFWGQKRTNNKYFLPLYIIAIPIIFYFFVLSLDALDTNTLRDGGWIFEGPPAGEPWWYFYTLYQFNKVQWAALLETVPAMFALTFFGILHVPINVPALALNTGEDHADLDRELKLHGYSNFLSGACGSIQNYLVYANTVFFMRSGGDSRLAGFELAALTFGVMTIGPALIGYIPIMMVGCLIFDLGFELLLEAVWQPRKKFKLPEYVTVIAIVLIMGIYDFVVGIGVGILLAFVSMILQTSRVSAIRTAYSGEIVNSTVRRNPSQQHYLKQVGKQIQIIKLAGYLFFGTIVGVENRIRSLIAEETFSHRPIRYLILDLHQVTGLDYSAGEAFNTISRLLDGKGIHLVLSGLDDECSLARDLRAVGLGDGGIDVSFLPNLNSALESCENELLKTFYASQEALRVSRLGQAVSLDVPSKPDQLPSGDLLASSPRLNQLQEAAKVSLNKAEVLRLSRWQNFKEPLRLILQIFQDLSDKNEDFWFRAVGYFVRKECASGSILFRRGEPADGFYLIEKGILRADYDLPHGQYFHESIVAGTTCGELPFFSETTRTATACAELDCVVWVLNNESWKRLQTDDPDVAQELLKIGLKLTAERMNTVPASTMLMAE</sequence>
<feature type="transmembrane region" description="Helical" evidence="6">
    <location>
        <begin position="148"/>
        <end position="172"/>
    </location>
</feature>
<feature type="transmembrane region" description="Helical" evidence="6">
    <location>
        <begin position="479"/>
        <end position="498"/>
    </location>
</feature>
<evidence type="ECO:0000259" key="8">
    <source>
        <dbReference type="PROSITE" id="PS50801"/>
    </source>
</evidence>
<dbReference type="Pfam" id="PF00916">
    <property type="entry name" value="Sulfate_transp"/>
    <property type="match status" value="1"/>
</dbReference>
<comment type="caution">
    <text evidence="9">The sequence shown here is derived from an EMBL/GenBank/DDBJ whole genome shotgun (WGS) entry which is preliminary data.</text>
</comment>
<feature type="transmembrane region" description="Helical" evidence="6">
    <location>
        <begin position="285"/>
        <end position="306"/>
    </location>
</feature>
<dbReference type="PANTHER" id="PTHR43310">
    <property type="entry name" value="SULFATE TRANSPORTER YBAR-RELATED"/>
    <property type="match status" value="1"/>
</dbReference>
<keyword evidence="4 6" id="KW-0472">Membrane</keyword>
<feature type="domain" description="STAS" evidence="8">
    <location>
        <begin position="581"/>
        <end position="689"/>
    </location>
</feature>
<feature type="transmembrane region" description="Helical" evidence="6">
    <location>
        <begin position="371"/>
        <end position="392"/>
    </location>
</feature>
<dbReference type="Pfam" id="PF01740">
    <property type="entry name" value="STAS"/>
    <property type="match status" value="1"/>
</dbReference>
<evidence type="ECO:0000256" key="5">
    <source>
        <dbReference type="SAM" id="MobiDB-lite"/>
    </source>
</evidence>
<keyword evidence="2 6" id="KW-0812">Transmembrane</keyword>
<reference evidence="9 10" key="1">
    <citation type="submission" date="2019-06" db="EMBL/GenBank/DDBJ databases">
        <title>Draft genome sequence of the filamentous fungus Phialemoniopsis curvata isolated from diesel fuel.</title>
        <authorList>
            <person name="Varaljay V.A."/>
            <person name="Lyon W.J."/>
            <person name="Crouch A.L."/>
            <person name="Drake C.E."/>
            <person name="Hollomon J.M."/>
            <person name="Nadeau L.J."/>
            <person name="Nunn H.S."/>
            <person name="Stevenson B.S."/>
            <person name="Bojanowski C.L."/>
            <person name="Crookes-Goodson W.J."/>
        </authorList>
    </citation>
    <scope>NUCLEOTIDE SEQUENCE [LARGE SCALE GENOMIC DNA]</scope>
    <source>
        <strain evidence="9 10">D216</strain>
    </source>
</reference>
<feature type="transmembrane region" description="Helical" evidence="6">
    <location>
        <begin position="510"/>
        <end position="541"/>
    </location>
</feature>
<dbReference type="InterPro" id="IPR011547">
    <property type="entry name" value="SLC26A/SulP_dom"/>
</dbReference>
<feature type="domain" description="Cyclic nucleotide-binding" evidence="7">
    <location>
        <begin position="771"/>
        <end position="875"/>
    </location>
</feature>
<feature type="transmembrane region" description="Helical" evidence="6">
    <location>
        <begin position="315"/>
        <end position="335"/>
    </location>
</feature>
<feature type="transmembrane region" description="Helical" evidence="6">
    <location>
        <begin position="209"/>
        <end position="231"/>
    </location>
</feature>
<dbReference type="InterPro" id="IPR000595">
    <property type="entry name" value="cNMP-bd_dom"/>
</dbReference>
<feature type="transmembrane region" description="Helical" evidence="6">
    <location>
        <begin position="243"/>
        <end position="265"/>
    </location>
</feature>
<comment type="subcellular location">
    <subcellularLocation>
        <location evidence="1">Membrane</location>
        <topology evidence="1">Multi-pass membrane protein</topology>
    </subcellularLocation>
</comment>
<evidence type="ECO:0000259" key="7">
    <source>
        <dbReference type="PROSITE" id="PS50042"/>
    </source>
</evidence>
<feature type="transmembrane region" description="Helical" evidence="6">
    <location>
        <begin position="107"/>
        <end position="128"/>
    </location>
</feature>
<dbReference type="GO" id="GO:0016020">
    <property type="term" value="C:membrane"/>
    <property type="evidence" value="ECO:0007669"/>
    <property type="project" value="UniProtKB-SubCell"/>
</dbReference>
<dbReference type="InterPro" id="IPR052706">
    <property type="entry name" value="Membrane-Transporter-like"/>
</dbReference>
<feature type="compositionally biased region" description="Polar residues" evidence="5">
    <location>
        <begin position="30"/>
        <end position="51"/>
    </location>
</feature>
<dbReference type="SUPFAM" id="SSF52091">
    <property type="entry name" value="SpoIIaa-like"/>
    <property type="match status" value="1"/>
</dbReference>
<dbReference type="InParanoid" id="A0A507BK15"/>
<feature type="transmembrane region" description="Helical" evidence="6">
    <location>
        <begin position="453"/>
        <end position="473"/>
    </location>
</feature>
<dbReference type="Gene3D" id="2.60.120.10">
    <property type="entry name" value="Jelly Rolls"/>
    <property type="match status" value="1"/>
</dbReference>
<organism evidence="9 10">
    <name type="scientific">Thyridium curvatum</name>
    <dbReference type="NCBI Taxonomy" id="1093900"/>
    <lineage>
        <taxon>Eukaryota</taxon>
        <taxon>Fungi</taxon>
        <taxon>Dikarya</taxon>
        <taxon>Ascomycota</taxon>
        <taxon>Pezizomycotina</taxon>
        <taxon>Sordariomycetes</taxon>
        <taxon>Sordariomycetidae</taxon>
        <taxon>Thyridiales</taxon>
        <taxon>Thyridiaceae</taxon>
        <taxon>Thyridium</taxon>
    </lineage>
</organism>
<evidence type="ECO:0008006" key="11">
    <source>
        <dbReference type="Google" id="ProtNLM"/>
    </source>
</evidence>
<gene>
    <name evidence="9" type="ORF">E0L32_012334</name>
</gene>
<dbReference type="SMART" id="SM00100">
    <property type="entry name" value="cNMP"/>
    <property type="match status" value="1"/>
</dbReference>
<dbReference type="InterPro" id="IPR002645">
    <property type="entry name" value="STAS_dom"/>
</dbReference>
<dbReference type="OrthoDB" id="409725at2759"/>
<dbReference type="InterPro" id="IPR036513">
    <property type="entry name" value="STAS_dom_sf"/>
</dbReference>
<protein>
    <recommendedName>
        <fullName evidence="11">Sulfate transporter</fullName>
    </recommendedName>
</protein>
<accession>A0A507BK15</accession>
<dbReference type="InterPro" id="IPR018490">
    <property type="entry name" value="cNMP-bd_dom_sf"/>
</dbReference>
<dbReference type="RefSeq" id="XP_030998721.1">
    <property type="nucleotide sequence ID" value="XM_031135163.1"/>
</dbReference>
<dbReference type="STRING" id="1093900.A0A507BK15"/>
<dbReference type="CDD" id="cd07042">
    <property type="entry name" value="STAS_SulP_like_sulfate_transporter"/>
    <property type="match status" value="1"/>
</dbReference>
<proteinExistence type="predicted"/>
<dbReference type="GeneID" id="41979781"/>
<dbReference type="AlphaFoldDB" id="A0A507BK15"/>
<evidence type="ECO:0000256" key="3">
    <source>
        <dbReference type="ARBA" id="ARBA00022989"/>
    </source>
</evidence>
<dbReference type="SUPFAM" id="SSF51206">
    <property type="entry name" value="cAMP-binding domain-like"/>
    <property type="match status" value="1"/>
</dbReference>
<feature type="transmembrane region" description="Helical" evidence="6">
    <location>
        <begin position="184"/>
        <end position="203"/>
    </location>
</feature>
<dbReference type="PANTHER" id="PTHR43310:SF4">
    <property type="entry name" value="AFR304WP"/>
    <property type="match status" value="1"/>
</dbReference>
<dbReference type="EMBL" id="SKBQ01000156">
    <property type="protein sequence ID" value="TPX17010.1"/>
    <property type="molecule type" value="Genomic_DNA"/>
</dbReference>
<dbReference type="PROSITE" id="PS50801">
    <property type="entry name" value="STAS"/>
    <property type="match status" value="1"/>
</dbReference>
<dbReference type="Pfam" id="PF00027">
    <property type="entry name" value="cNMP_binding"/>
    <property type="match status" value="1"/>
</dbReference>
<dbReference type="PROSITE" id="PS50042">
    <property type="entry name" value="CNMP_BINDING_3"/>
    <property type="match status" value="1"/>
</dbReference>
<dbReference type="CDD" id="cd00038">
    <property type="entry name" value="CAP_ED"/>
    <property type="match status" value="1"/>
</dbReference>
<dbReference type="InterPro" id="IPR014710">
    <property type="entry name" value="RmlC-like_jellyroll"/>
</dbReference>
<dbReference type="Proteomes" id="UP000319257">
    <property type="component" value="Unassembled WGS sequence"/>
</dbReference>
<feature type="compositionally biased region" description="Basic and acidic residues" evidence="5">
    <location>
        <begin position="8"/>
        <end position="21"/>
    </location>
</feature>
<evidence type="ECO:0000256" key="2">
    <source>
        <dbReference type="ARBA" id="ARBA00022692"/>
    </source>
</evidence>
<evidence type="ECO:0000313" key="9">
    <source>
        <dbReference type="EMBL" id="TPX17010.1"/>
    </source>
</evidence>
<evidence type="ECO:0000256" key="4">
    <source>
        <dbReference type="ARBA" id="ARBA00023136"/>
    </source>
</evidence>
<keyword evidence="3 6" id="KW-1133">Transmembrane helix</keyword>